<keyword evidence="6" id="KW-1185">Reference proteome</keyword>
<dbReference type="PROSITE" id="PS50088">
    <property type="entry name" value="ANK_REPEAT"/>
    <property type="match status" value="2"/>
</dbReference>
<dbReference type="Pfam" id="PF12796">
    <property type="entry name" value="Ank_2"/>
    <property type="match status" value="2"/>
</dbReference>
<feature type="compositionally biased region" description="Polar residues" evidence="4">
    <location>
        <begin position="1"/>
        <end position="11"/>
    </location>
</feature>
<reference evidence="5" key="1">
    <citation type="journal article" date="2023" name="Mol. Phylogenet. Evol.">
        <title>Genome-scale phylogeny and comparative genomics of the fungal order Sordariales.</title>
        <authorList>
            <person name="Hensen N."/>
            <person name="Bonometti L."/>
            <person name="Westerberg I."/>
            <person name="Brannstrom I.O."/>
            <person name="Guillou S."/>
            <person name="Cros-Aarteil S."/>
            <person name="Calhoun S."/>
            <person name="Haridas S."/>
            <person name="Kuo A."/>
            <person name="Mondo S."/>
            <person name="Pangilinan J."/>
            <person name="Riley R."/>
            <person name="LaButti K."/>
            <person name="Andreopoulos B."/>
            <person name="Lipzen A."/>
            <person name="Chen C."/>
            <person name="Yan M."/>
            <person name="Daum C."/>
            <person name="Ng V."/>
            <person name="Clum A."/>
            <person name="Steindorff A."/>
            <person name="Ohm R.A."/>
            <person name="Martin F."/>
            <person name="Silar P."/>
            <person name="Natvig D.O."/>
            <person name="Lalanne C."/>
            <person name="Gautier V."/>
            <person name="Ament-Velasquez S.L."/>
            <person name="Kruys A."/>
            <person name="Hutchinson M.I."/>
            <person name="Powell A.J."/>
            <person name="Barry K."/>
            <person name="Miller A.N."/>
            <person name="Grigoriev I.V."/>
            <person name="Debuchy R."/>
            <person name="Gladieux P."/>
            <person name="Hiltunen Thoren M."/>
            <person name="Johannesson H."/>
        </authorList>
    </citation>
    <scope>NUCLEOTIDE SEQUENCE</scope>
    <source>
        <strain evidence="5">PSN243</strain>
    </source>
</reference>
<keyword evidence="1" id="KW-0677">Repeat</keyword>
<feature type="repeat" description="ANK" evidence="3">
    <location>
        <begin position="376"/>
        <end position="408"/>
    </location>
</feature>
<dbReference type="SUPFAM" id="SSF48403">
    <property type="entry name" value="Ankyrin repeat"/>
    <property type="match status" value="1"/>
</dbReference>
<evidence type="ECO:0000256" key="4">
    <source>
        <dbReference type="SAM" id="MobiDB-lite"/>
    </source>
</evidence>
<dbReference type="PANTHER" id="PTHR24166:SF48">
    <property type="entry name" value="PROTEIN VAPYRIN"/>
    <property type="match status" value="1"/>
</dbReference>
<organism evidence="5 6">
    <name type="scientific">Podospora aff. communis PSN243</name>
    <dbReference type="NCBI Taxonomy" id="3040156"/>
    <lineage>
        <taxon>Eukaryota</taxon>
        <taxon>Fungi</taxon>
        <taxon>Dikarya</taxon>
        <taxon>Ascomycota</taxon>
        <taxon>Pezizomycotina</taxon>
        <taxon>Sordariomycetes</taxon>
        <taxon>Sordariomycetidae</taxon>
        <taxon>Sordariales</taxon>
        <taxon>Podosporaceae</taxon>
        <taxon>Podospora</taxon>
    </lineage>
</organism>
<keyword evidence="2 3" id="KW-0040">ANK repeat</keyword>
<dbReference type="InterPro" id="IPR036770">
    <property type="entry name" value="Ankyrin_rpt-contain_sf"/>
</dbReference>
<protein>
    <submittedName>
        <fullName evidence="5">Ankyrin repeat-containing domain protein</fullName>
    </submittedName>
</protein>
<accession>A0AAV9GGB8</accession>
<feature type="region of interest" description="Disordered" evidence="4">
    <location>
        <begin position="1"/>
        <end position="26"/>
    </location>
</feature>
<evidence type="ECO:0000313" key="6">
    <source>
        <dbReference type="Proteomes" id="UP001321760"/>
    </source>
</evidence>
<dbReference type="InterPro" id="IPR002110">
    <property type="entry name" value="Ankyrin_rpt"/>
</dbReference>
<evidence type="ECO:0000313" key="5">
    <source>
        <dbReference type="EMBL" id="KAK4447179.1"/>
    </source>
</evidence>
<evidence type="ECO:0000256" key="1">
    <source>
        <dbReference type="ARBA" id="ARBA00022737"/>
    </source>
</evidence>
<comment type="caution">
    <text evidence="5">The sequence shown here is derived from an EMBL/GenBank/DDBJ whole genome shotgun (WGS) entry which is preliminary data.</text>
</comment>
<sequence>MTETRTLTVKANPQHWGAGPGTPISRSASEEALARLGWKSVSRKPTECRELVSPSWWISKPTPSVWMHSSSCTCKNHPVDHQKPTEDELLCTKISHVARSHPQKSRPSKPAPVLHRDVRHAGFISLSRYFAPALSTPKPKASDVAALVQACADLDVDAIVHYLFTLDIPINSANHVGTTPLLAAISAKTAPSRPKSHLALIDFLLEAGADPDMGVYRPGAQPTNPICAAVALGLTDVVRLLIRDKADINKPLPAALPVTGSSLKKTRHEGHTRNAGMAPVHIAVFADRPECLEVLLQHGAKADVTFAAPQSTCPVFTVTTPPTSPSGISRPKFHARQTCQPILIKGVTALHLAHGSRRCTEVLLRYRAAVDSRDCQGRTPLHWAVAGGNVQVVEILVAGGADGDASDGSGSTPLSMALGTGGALGVELASVMLEGRSLDETGMRTEKIGFEEWV</sequence>
<dbReference type="AlphaFoldDB" id="A0AAV9GGB8"/>
<reference evidence="5" key="2">
    <citation type="submission" date="2023-05" db="EMBL/GenBank/DDBJ databases">
        <authorList>
            <consortium name="Lawrence Berkeley National Laboratory"/>
            <person name="Steindorff A."/>
            <person name="Hensen N."/>
            <person name="Bonometti L."/>
            <person name="Westerberg I."/>
            <person name="Brannstrom I.O."/>
            <person name="Guillou S."/>
            <person name="Cros-Aarteil S."/>
            <person name="Calhoun S."/>
            <person name="Haridas S."/>
            <person name="Kuo A."/>
            <person name="Mondo S."/>
            <person name="Pangilinan J."/>
            <person name="Riley R."/>
            <person name="Labutti K."/>
            <person name="Andreopoulos B."/>
            <person name="Lipzen A."/>
            <person name="Chen C."/>
            <person name="Yanf M."/>
            <person name="Daum C."/>
            <person name="Ng V."/>
            <person name="Clum A."/>
            <person name="Ohm R."/>
            <person name="Martin F."/>
            <person name="Silar P."/>
            <person name="Natvig D."/>
            <person name="Lalanne C."/>
            <person name="Gautier V."/>
            <person name="Ament-Velasquez S.L."/>
            <person name="Kruys A."/>
            <person name="Hutchinson M.I."/>
            <person name="Powell A.J."/>
            <person name="Barry K."/>
            <person name="Miller A.N."/>
            <person name="Grigoriev I.V."/>
            <person name="Debuchy R."/>
            <person name="Gladieux P."/>
            <person name="Thoren M.H."/>
            <person name="Johannesson H."/>
        </authorList>
    </citation>
    <scope>NUCLEOTIDE SEQUENCE</scope>
    <source>
        <strain evidence="5">PSN243</strain>
    </source>
</reference>
<dbReference type="SMART" id="SM00248">
    <property type="entry name" value="ANK"/>
    <property type="match status" value="5"/>
</dbReference>
<dbReference type="InterPro" id="IPR050889">
    <property type="entry name" value="Dendritic_Spine_Reg/Scaffold"/>
</dbReference>
<name>A0AAV9GGB8_9PEZI</name>
<gene>
    <name evidence="5" type="ORF">QBC34DRAFT_410058</name>
</gene>
<evidence type="ECO:0000256" key="2">
    <source>
        <dbReference type="ARBA" id="ARBA00023043"/>
    </source>
</evidence>
<dbReference type="EMBL" id="MU865951">
    <property type="protein sequence ID" value="KAK4447179.1"/>
    <property type="molecule type" value="Genomic_DNA"/>
</dbReference>
<dbReference type="Proteomes" id="UP001321760">
    <property type="component" value="Unassembled WGS sequence"/>
</dbReference>
<feature type="repeat" description="ANK" evidence="3">
    <location>
        <begin position="275"/>
        <end position="307"/>
    </location>
</feature>
<dbReference type="Gene3D" id="1.25.40.20">
    <property type="entry name" value="Ankyrin repeat-containing domain"/>
    <property type="match status" value="2"/>
</dbReference>
<evidence type="ECO:0000256" key="3">
    <source>
        <dbReference type="PROSITE-ProRule" id="PRU00023"/>
    </source>
</evidence>
<dbReference type="PANTHER" id="PTHR24166">
    <property type="entry name" value="ROLLING PEBBLES, ISOFORM B"/>
    <property type="match status" value="1"/>
</dbReference>
<dbReference type="PROSITE" id="PS50297">
    <property type="entry name" value="ANK_REP_REGION"/>
    <property type="match status" value="2"/>
</dbReference>
<proteinExistence type="predicted"/>